<comment type="caution">
    <text evidence="7">The sequence shown here is derived from an EMBL/GenBank/DDBJ whole genome shotgun (WGS) entry which is preliminary data.</text>
</comment>
<evidence type="ECO:0000256" key="1">
    <source>
        <dbReference type="ARBA" id="ARBA00004141"/>
    </source>
</evidence>
<evidence type="ECO:0000313" key="8">
    <source>
        <dbReference type="Proteomes" id="UP000649617"/>
    </source>
</evidence>
<evidence type="ECO:0000256" key="4">
    <source>
        <dbReference type="ARBA" id="ARBA00022989"/>
    </source>
</evidence>
<feature type="transmembrane region" description="Helical" evidence="6">
    <location>
        <begin position="234"/>
        <end position="257"/>
    </location>
</feature>
<keyword evidence="4 6" id="KW-1133">Transmembrane helix</keyword>
<dbReference type="EMBL" id="CAJNIZ010022146">
    <property type="protein sequence ID" value="CAE7458329.1"/>
    <property type="molecule type" value="Genomic_DNA"/>
</dbReference>
<name>A0A812S245_SYMPI</name>
<dbReference type="AlphaFoldDB" id="A0A812S245"/>
<evidence type="ECO:0000256" key="6">
    <source>
        <dbReference type="SAM" id="Phobius"/>
    </source>
</evidence>
<keyword evidence="5 6" id="KW-0472">Membrane</keyword>
<dbReference type="SUPFAM" id="SSF81321">
    <property type="entry name" value="Family A G protein-coupled receptor-like"/>
    <property type="match status" value="1"/>
</dbReference>
<comment type="subcellular location">
    <subcellularLocation>
        <location evidence="1">Membrane</location>
        <topology evidence="1">Multi-pass membrane protein</topology>
    </subcellularLocation>
</comment>
<accession>A0A812S245</accession>
<keyword evidence="8" id="KW-1185">Reference proteome</keyword>
<dbReference type="Proteomes" id="UP000649617">
    <property type="component" value="Unassembled WGS sequence"/>
</dbReference>
<feature type="transmembrane region" description="Helical" evidence="6">
    <location>
        <begin position="71"/>
        <end position="88"/>
    </location>
</feature>
<evidence type="ECO:0000313" key="7">
    <source>
        <dbReference type="EMBL" id="CAE7458329.1"/>
    </source>
</evidence>
<keyword evidence="3 6" id="KW-0812">Transmembrane</keyword>
<comment type="similarity">
    <text evidence="2">Belongs to the archaeal/bacterial/fungal opsin family.</text>
</comment>
<proteinExistence type="inferred from homology"/>
<evidence type="ECO:0000256" key="2">
    <source>
        <dbReference type="ARBA" id="ARBA00008130"/>
    </source>
</evidence>
<dbReference type="Pfam" id="PF01036">
    <property type="entry name" value="Bac_rhodopsin"/>
    <property type="match status" value="1"/>
</dbReference>
<dbReference type="GO" id="GO:0016020">
    <property type="term" value="C:membrane"/>
    <property type="evidence" value="ECO:0007669"/>
    <property type="project" value="UniProtKB-SubCell"/>
</dbReference>
<evidence type="ECO:0000256" key="3">
    <source>
        <dbReference type="ARBA" id="ARBA00022692"/>
    </source>
</evidence>
<feature type="transmembrane region" description="Helical" evidence="6">
    <location>
        <begin position="32"/>
        <end position="51"/>
    </location>
</feature>
<evidence type="ECO:0000256" key="5">
    <source>
        <dbReference type="ARBA" id="ARBA00023136"/>
    </source>
</evidence>
<reference evidence="7" key="1">
    <citation type="submission" date="2021-02" db="EMBL/GenBank/DDBJ databases">
        <authorList>
            <person name="Dougan E. K."/>
            <person name="Rhodes N."/>
            <person name="Thang M."/>
            <person name="Chan C."/>
        </authorList>
    </citation>
    <scope>NUCLEOTIDE SEQUENCE</scope>
</reference>
<dbReference type="InterPro" id="IPR001425">
    <property type="entry name" value="Arc/bac/fun_rhodopsins"/>
</dbReference>
<gene>
    <name evidence="7" type="ORF">SPIL2461_LOCUS11308</name>
</gene>
<protein>
    <submittedName>
        <fullName evidence="7">Uncharacterized protein</fullName>
    </submittedName>
</protein>
<feature type="transmembrane region" description="Helical" evidence="6">
    <location>
        <begin position="175"/>
        <end position="196"/>
    </location>
</feature>
<dbReference type="OrthoDB" id="409999at2759"/>
<feature type="transmembrane region" description="Helical" evidence="6">
    <location>
        <begin position="100"/>
        <end position="119"/>
    </location>
</feature>
<feature type="transmembrane region" description="Helical" evidence="6">
    <location>
        <begin position="269"/>
        <end position="292"/>
    </location>
</feature>
<dbReference type="Gene3D" id="1.20.1070.10">
    <property type="entry name" value="Rhodopsin 7-helix transmembrane proteins"/>
    <property type="match status" value="1"/>
</dbReference>
<organism evidence="7 8">
    <name type="scientific">Symbiodinium pilosum</name>
    <name type="common">Dinoflagellate</name>
    <dbReference type="NCBI Taxonomy" id="2952"/>
    <lineage>
        <taxon>Eukaryota</taxon>
        <taxon>Sar</taxon>
        <taxon>Alveolata</taxon>
        <taxon>Dinophyceae</taxon>
        <taxon>Suessiales</taxon>
        <taxon>Symbiodiniaceae</taxon>
        <taxon>Symbiodinium</taxon>
    </lineage>
</organism>
<feature type="transmembrane region" description="Helical" evidence="6">
    <location>
        <begin position="144"/>
        <end position="163"/>
    </location>
</feature>
<sequence length="303" mass="34453">MAEAQAAGVPHILETISAVWNSWPWTAKTCMVFTYVQIVSCLMAHFSWQAGPLYKGIIEDEIQVFSVTRNALIIPMALITLVAGYQVAEMCSARPRHRALVISRVSMFEFVVKICYYTLLSRGYGLAFQNQRCNDERPIYLTRWIGWTYAIPTMLFMNLYPLMDNYRALEVLVRIFPQLAASATYCWACGLGCVLYDPWMGWFLNMLGCAAYTVVVADEVVYVREHIRTTSQPVLKGVSVIVKEVMFVIYTAVFLLGNWGIISSYACQVFYSITDVSHLAVMSTLLFVYWNLDDPKLTGDHKD</sequence>